<feature type="binding site" evidence="8">
    <location>
        <position position="25"/>
    </location>
    <ligand>
        <name>S-adenosyl-L-methionine</name>
        <dbReference type="ChEBI" id="CHEBI:59789"/>
    </ligand>
</feature>
<evidence type="ECO:0000259" key="9">
    <source>
        <dbReference type="SMART" id="SM00650"/>
    </source>
</evidence>
<keyword evidence="5 8" id="KW-0694">RNA-binding</keyword>
<dbReference type="AlphaFoldDB" id="A0A317L903"/>
<dbReference type="RefSeq" id="WP_109982852.1">
    <property type="nucleotide sequence ID" value="NZ_JAJUIE010000075.1"/>
</dbReference>
<dbReference type="NCBIfam" id="NF000499">
    <property type="entry name" value="Erm23S_rRNA_broad"/>
    <property type="match status" value="1"/>
</dbReference>
<dbReference type="InterPro" id="IPR023165">
    <property type="entry name" value="rRNA_Ade_diMease-like_C"/>
</dbReference>
<comment type="similarity">
    <text evidence="8">Belongs to the class I-like SAM-binding methyltransferase superfamily. rRNA adenine N(6)-methyltransferase family.</text>
</comment>
<evidence type="ECO:0000256" key="8">
    <source>
        <dbReference type="PROSITE-ProRule" id="PRU01026"/>
    </source>
</evidence>
<reference evidence="10 11" key="1">
    <citation type="submission" date="2018-05" db="EMBL/GenBank/DDBJ databases">
        <title>Genomic analysis of Gracilibacillus dipsosauri DD1 reveals novel features of a salt-tolerant amylase.</title>
        <authorList>
            <person name="Deutch C.E."/>
            <person name="Yang S."/>
        </authorList>
    </citation>
    <scope>NUCLEOTIDE SEQUENCE [LARGE SCALE GENOMIC DNA]</scope>
    <source>
        <strain evidence="10 11">DD1</strain>
    </source>
</reference>
<dbReference type="Pfam" id="PF00398">
    <property type="entry name" value="RrnaAD"/>
    <property type="match status" value="1"/>
</dbReference>
<dbReference type="SUPFAM" id="SSF53335">
    <property type="entry name" value="S-adenosyl-L-methionine-dependent methyltransferases"/>
    <property type="match status" value="1"/>
</dbReference>
<evidence type="ECO:0000256" key="3">
    <source>
        <dbReference type="ARBA" id="ARBA00022679"/>
    </source>
</evidence>
<dbReference type="OrthoDB" id="9786598at2"/>
<keyword evidence="11" id="KW-1185">Reference proteome</keyword>
<feature type="binding site" evidence="8">
    <location>
        <position position="96"/>
    </location>
    <ligand>
        <name>S-adenosyl-L-methionine</name>
        <dbReference type="ChEBI" id="CHEBI:59789"/>
    </ligand>
</feature>
<sequence>MTKKIYRKRKNKIYRGEPPNYLGQHFMHNKKLIKDIVDQAAIMKSDNVLELGAGKGQLTGMLSQRASKVIAVEYDAKLVNHLRGKQLSNLQLIQQDILKFRLPKHPFVLVSNIPYSITTPIMKKILVPFSGFQRGVIVMEKGAAKRFTAKMVKDRYIITWRMYFNMRLVRGISRDNFSPPPKVDSAMVYISRKKDPLLSVKDYRLFKAFVDAIWQHPLLSIDEALSVVFTRPQIKHVKRNLGIKQEFPVGALTEFQWQKIFIAMVQYVPKTRWPRIKG</sequence>
<dbReference type="Gene3D" id="1.10.8.100">
    <property type="entry name" value="Ribosomal RNA adenine dimethylase-like, domain 2"/>
    <property type="match status" value="1"/>
</dbReference>
<evidence type="ECO:0000313" key="11">
    <source>
        <dbReference type="Proteomes" id="UP000245624"/>
    </source>
</evidence>
<keyword evidence="3 8" id="KW-0808">Transferase</keyword>
<proteinExistence type="inferred from homology"/>
<organism evidence="10 11">
    <name type="scientific">Gracilibacillus dipsosauri</name>
    <dbReference type="NCBI Taxonomy" id="178340"/>
    <lineage>
        <taxon>Bacteria</taxon>
        <taxon>Bacillati</taxon>
        <taxon>Bacillota</taxon>
        <taxon>Bacilli</taxon>
        <taxon>Bacillales</taxon>
        <taxon>Bacillaceae</taxon>
        <taxon>Gracilibacillus</taxon>
    </lineage>
</organism>
<name>A0A317L903_9BACI</name>
<dbReference type="PROSITE" id="PS01131">
    <property type="entry name" value="RRNA_A_DIMETH"/>
    <property type="match status" value="1"/>
</dbReference>
<keyword evidence="2 8" id="KW-0489">Methyltransferase</keyword>
<feature type="domain" description="Ribosomal RNA adenine methylase transferase N-terminal" evidence="9">
    <location>
        <begin position="32"/>
        <end position="194"/>
    </location>
</feature>
<evidence type="ECO:0000256" key="7">
    <source>
        <dbReference type="ARBA" id="ARBA00030809"/>
    </source>
</evidence>
<dbReference type="InterPro" id="IPR020598">
    <property type="entry name" value="rRNA_Ade_methylase_Trfase_N"/>
</dbReference>
<feature type="binding site" evidence="8">
    <location>
        <position position="27"/>
    </location>
    <ligand>
        <name>S-adenosyl-L-methionine</name>
        <dbReference type="ChEBI" id="CHEBI:59789"/>
    </ligand>
</feature>
<gene>
    <name evidence="10" type="primary">erm</name>
    <name evidence="10" type="ORF">DLJ74_00195</name>
</gene>
<dbReference type="GO" id="GO:0000179">
    <property type="term" value="F:rRNA (adenine-N6,N6-)-dimethyltransferase activity"/>
    <property type="evidence" value="ECO:0007669"/>
    <property type="project" value="UniProtKB-UniRule"/>
</dbReference>
<dbReference type="PANTHER" id="PTHR11727:SF7">
    <property type="entry name" value="DIMETHYLADENOSINE TRANSFERASE-RELATED"/>
    <property type="match status" value="1"/>
</dbReference>
<comment type="caution">
    <text evidence="10">The sequence shown here is derived from an EMBL/GenBank/DDBJ whole genome shotgun (WGS) entry which is preliminary data.</text>
</comment>
<dbReference type="InterPro" id="IPR029063">
    <property type="entry name" value="SAM-dependent_MTases_sf"/>
</dbReference>
<accession>A0A317L903</accession>
<dbReference type="CDD" id="cd02440">
    <property type="entry name" value="AdoMet_MTases"/>
    <property type="match status" value="1"/>
</dbReference>
<protein>
    <recommendedName>
        <fullName evidence="1">rRNA adenine N-6-methyltransferase</fullName>
    </recommendedName>
    <alternativeName>
        <fullName evidence="7">Erythromycin resistance protein</fullName>
    </alternativeName>
    <alternativeName>
        <fullName evidence="6">Macrolide-lincosamide-streptogramin B resistance protein</fullName>
    </alternativeName>
</protein>
<dbReference type="PROSITE" id="PS51689">
    <property type="entry name" value="SAM_RNA_A_N6_MT"/>
    <property type="match status" value="1"/>
</dbReference>
<dbReference type="Proteomes" id="UP000245624">
    <property type="component" value="Unassembled WGS sequence"/>
</dbReference>
<dbReference type="InterPro" id="IPR001737">
    <property type="entry name" value="KsgA/Erm"/>
</dbReference>
<evidence type="ECO:0000256" key="4">
    <source>
        <dbReference type="ARBA" id="ARBA00022691"/>
    </source>
</evidence>
<evidence type="ECO:0000256" key="6">
    <source>
        <dbReference type="ARBA" id="ARBA00029941"/>
    </source>
</evidence>
<dbReference type="PANTHER" id="PTHR11727">
    <property type="entry name" value="DIMETHYLADENOSINE TRANSFERASE"/>
    <property type="match status" value="1"/>
</dbReference>
<dbReference type="InterPro" id="IPR020596">
    <property type="entry name" value="rRNA_Ade_Mease_Trfase_CS"/>
</dbReference>
<keyword evidence="4 8" id="KW-0949">S-adenosyl-L-methionine</keyword>
<evidence type="ECO:0000256" key="5">
    <source>
        <dbReference type="ARBA" id="ARBA00022884"/>
    </source>
</evidence>
<feature type="binding site" evidence="8">
    <location>
        <position position="73"/>
    </location>
    <ligand>
        <name>S-adenosyl-L-methionine</name>
        <dbReference type="ChEBI" id="CHEBI:59789"/>
    </ligand>
</feature>
<dbReference type="SMART" id="SM00650">
    <property type="entry name" value="rADc"/>
    <property type="match status" value="1"/>
</dbReference>
<feature type="binding site" evidence="8">
    <location>
        <position position="112"/>
    </location>
    <ligand>
        <name>S-adenosyl-L-methionine</name>
        <dbReference type="ChEBI" id="CHEBI:59789"/>
    </ligand>
</feature>
<evidence type="ECO:0000313" key="10">
    <source>
        <dbReference type="EMBL" id="PWU70299.1"/>
    </source>
</evidence>
<dbReference type="EMBL" id="QGTD01000001">
    <property type="protein sequence ID" value="PWU70299.1"/>
    <property type="molecule type" value="Genomic_DNA"/>
</dbReference>
<dbReference type="GO" id="GO:0003723">
    <property type="term" value="F:RNA binding"/>
    <property type="evidence" value="ECO:0007669"/>
    <property type="project" value="UniProtKB-UniRule"/>
</dbReference>
<feature type="binding site" evidence="8">
    <location>
        <position position="52"/>
    </location>
    <ligand>
        <name>S-adenosyl-L-methionine</name>
        <dbReference type="ChEBI" id="CHEBI:59789"/>
    </ligand>
</feature>
<evidence type="ECO:0000256" key="1">
    <source>
        <dbReference type="ARBA" id="ARBA00016505"/>
    </source>
</evidence>
<evidence type="ECO:0000256" key="2">
    <source>
        <dbReference type="ARBA" id="ARBA00022603"/>
    </source>
</evidence>
<dbReference type="Gene3D" id="3.40.50.150">
    <property type="entry name" value="Vaccinia Virus protein VP39"/>
    <property type="match status" value="1"/>
</dbReference>